<dbReference type="GO" id="GO:0000105">
    <property type="term" value="P:L-histidine biosynthetic process"/>
    <property type="evidence" value="ECO:0007669"/>
    <property type="project" value="UniProtKB-UniPathway"/>
</dbReference>
<dbReference type="CDD" id="cd07914">
    <property type="entry name" value="IGPD"/>
    <property type="match status" value="1"/>
</dbReference>
<gene>
    <name evidence="11" type="ORF">PPAR00522_LOCUS21586</name>
</gene>
<proteinExistence type="inferred from homology"/>
<reference evidence="11" key="1">
    <citation type="submission" date="2021-01" db="EMBL/GenBank/DDBJ databases">
        <authorList>
            <person name="Corre E."/>
            <person name="Pelletier E."/>
            <person name="Niang G."/>
            <person name="Scheremetjew M."/>
            <person name="Finn R."/>
            <person name="Kale V."/>
            <person name="Holt S."/>
            <person name="Cochrane G."/>
            <person name="Meng A."/>
            <person name="Brown T."/>
            <person name="Cohen L."/>
        </authorList>
    </citation>
    <scope>NUCLEOTIDE SEQUENCE</scope>
    <source>
        <strain evidence="11">SAG 63-3</strain>
    </source>
</reference>
<dbReference type="PROSITE" id="PS00954">
    <property type="entry name" value="IGP_DEHYDRATASE_1"/>
    <property type="match status" value="1"/>
</dbReference>
<evidence type="ECO:0000256" key="7">
    <source>
        <dbReference type="ARBA" id="ARBA00023102"/>
    </source>
</evidence>
<name>A0A7S0YSW3_9CHLO</name>
<dbReference type="InterPro" id="IPR020568">
    <property type="entry name" value="Ribosomal_Su5_D2-typ_SF"/>
</dbReference>
<dbReference type="GO" id="GO:0004424">
    <property type="term" value="F:imidazoleglycerol-phosphate dehydratase activity"/>
    <property type="evidence" value="ECO:0007669"/>
    <property type="project" value="UniProtKB-EC"/>
</dbReference>
<dbReference type="Pfam" id="PF00475">
    <property type="entry name" value="IGPD"/>
    <property type="match status" value="1"/>
</dbReference>
<protein>
    <recommendedName>
        <fullName evidence="5 9">Imidazoleglycerol-phosphate dehydratase</fullName>
        <ecNumber evidence="5 9">4.2.1.19</ecNumber>
    </recommendedName>
</protein>
<dbReference type="FunFam" id="3.30.230.40:FF:000002">
    <property type="entry name" value="Imidazoleglycerol-phosphate dehydratase"/>
    <property type="match status" value="1"/>
</dbReference>
<evidence type="ECO:0000256" key="1">
    <source>
        <dbReference type="ARBA" id="ARBA00001723"/>
    </source>
</evidence>
<feature type="region of interest" description="Disordered" evidence="10">
    <location>
        <begin position="1"/>
        <end position="30"/>
    </location>
</feature>
<evidence type="ECO:0000256" key="4">
    <source>
        <dbReference type="ARBA" id="ARBA00007481"/>
    </source>
</evidence>
<evidence type="ECO:0000256" key="9">
    <source>
        <dbReference type="RuleBase" id="RU000598"/>
    </source>
</evidence>
<organism evidence="11">
    <name type="scientific">Polytomella parva</name>
    <dbReference type="NCBI Taxonomy" id="51329"/>
    <lineage>
        <taxon>Eukaryota</taxon>
        <taxon>Viridiplantae</taxon>
        <taxon>Chlorophyta</taxon>
        <taxon>core chlorophytes</taxon>
        <taxon>Chlorophyceae</taxon>
        <taxon>CS clade</taxon>
        <taxon>Chlamydomonadales</taxon>
        <taxon>Chlamydomonadaceae</taxon>
        <taxon>Polytomella</taxon>
    </lineage>
</organism>
<dbReference type="InterPro" id="IPR020565">
    <property type="entry name" value="ImidazoleglycerP_deHydtase_CS"/>
</dbReference>
<dbReference type="AlphaFoldDB" id="A0A7S0YSW3"/>
<evidence type="ECO:0000256" key="10">
    <source>
        <dbReference type="SAM" id="MobiDB-lite"/>
    </source>
</evidence>
<keyword evidence="7 9" id="KW-0368">Histidine biosynthesis</keyword>
<comment type="catalytic activity">
    <reaction evidence="1 9">
        <text>D-erythro-1-(imidazol-4-yl)glycerol 3-phosphate = 3-(imidazol-4-yl)-2-oxopropyl phosphate + H2O</text>
        <dbReference type="Rhea" id="RHEA:11040"/>
        <dbReference type="ChEBI" id="CHEBI:15377"/>
        <dbReference type="ChEBI" id="CHEBI:57766"/>
        <dbReference type="ChEBI" id="CHEBI:58278"/>
        <dbReference type="EC" id="4.2.1.19"/>
    </reaction>
</comment>
<dbReference type="NCBIfam" id="NF002114">
    <property type="entry name" value="PRK00951.2-4"/>
    <property type="match status" value="1"/>
</dbReference>
<comment type="similarity">
    <text evidence="4 9">Belongs to the imidazoleglycerol-phosphate dehydratase family.</text>
</comment>
<dbReference type="InterPro" id="IPR000807">
    <property type="entry name" value="ImidazoleglycerolP_deHydtase"/>
</dbReference>
<keyword evidence="8 9" id="KW-0456">Lyase</keyword>
<dbReference type="SUPFAM" id="SSF54211">
    <property type="entry name" value="Ribosomal protein S5 domain 2-like"/>
    <property type="match status" value="2"/>
</dbReference>
<dbReference type="GO" id="GO:0009507">
    <property type="term" value="C:chloroplast"/>
    <property type="evidence" value="ECO:0007669"/>
    <property type="project" value="UniProtKB-SubCell"/>
</dbReference>
<sequence>MHSLFFRTSTNVGASSRSRRSTRLTSTNRPSLSTNTLNACSLLAPSRCTAATTSLVAAATTSSGAIRNPRIGSFTRETKESKISVTVNVDGTGRANIRTPVGFLTHMLEQICTHGLFDLDISAEGDTHIDMHHTVEDLALALGVALSSALGDRKGIHRFGEFSAPLDEALTHVVLDLSGRPHLNFDVKIPAAMIGQLDTELVEHFFLSFCNTSGTTCHIRGLAGKNSHHIVEATFKAFARAMRKACEYDERRLGQIASSKGVLTQS</sequence>
<accession>A0A7S0YSW3</accession>
<dbReference type="EC" id="4.2.1.19" evidence="5 9"/>
<dbReference type="PANTHER" id="PTHR23133">
    <property type="entry name" value="IMIDAZOLEGLYCEROL-PHOSPHATE DEHYDRATASE HIS7"/>
    <property type="match status" value="1"/>
</dbReference>
<comment type="pathway">
    <text evidence="3 9">Amino-acid biosynthesis; L-histidine biosynthesis; L-histidine from 5-phospho-alpha-D-ribose 1-diphosphate: step 6/9.</text>
</comment>
<dbReference type="PROSITE" id="PS00955">
    <property type="entry name" value="IGP_DEHYDRATASE_2"/>
    <property type="match status" value="1"/>
</dbReference>
<dbReference type="UniPathway" id="UPA00031">
    <property type="reaction ID" value="UER00011"/>
</dbReference>
<dbReference type="InterPro" id="IPR038494">
    <property type="entry name" value="IGPD_sf"/>
</dbReference>
<feature type="compositionally biased region" description="Polar residues" evidence="10">
    <location>
        <begin position="1"/>
        <end position="14"/>
    </location>
</feature>
<comment type="subcellular location">
    <subcellularLocation>
        <location evidence="2">Plastid</location>
        <location evidence="2">Chloroplast</location>
    </subcellularLocation>
</comment>
<dbReference type="FunFam" id="3.30.230.40:FF:000003">
    <property type="entry name" value="Imidazoleglycerol-phosphate dehydratase HisB"/>
    <property type="match status" value="1"/>
</dbReference>
<dbReference type="HAMAP" id="MF_00076">
    <property type="entry name" value="HisB"/>
    <property type="match status" value="1"/>
</dbReference>
<dbReference type="PANTHER" id="PTHR23133:SF2">
    <property type="entry name" value="IMIDAZOLEGLYCEROL-PHOSPHATE DEHYDRATASE"/>
    <property type="match status" value="1"/>
</dbReference>
<dbReference type="NCBIfam" id="NF002111">
    <property type="entry name" value="PRK00951.2-1"/>
    <property type="match status" value="1"/>
</dbReference>
<dbReference type="EMBL" id="HBFM01032996">
    <property type="protein sequence ID" value="CAD8792017.1"/>
    <property type="molecule type" value="Transcribed_RNA"/>
</dbReference>
<evidence type="ECO:0000256" key="8">
    <source>
        <dbReference type="ARBA" id="ARBA00023239"/>
    </source>
</evidence>
<keyword evidence="6" id="KW-0028">Amino-acid biosynthesis</keyword>
<evidence type="ECO:0000256" key="3">
    <source>
        <dbReference type="ARBA" id="ARBA00005047"/>
    </source>
</evidence>
<evidence type="ECO:0000256" key="6">
    <source>
        <dbReference type="ARBA" id="ARBA00022605"/>
    </source>
</evidence>
<evidence type="ECO:0000256" key="5">
    <source>
        <dbReference type="ARBA" id="ARBA00012075"/>
    </source>
</evidence>
<evidence type="ECO:0000256" key="2">
    <source>
        <dbReference type="ARBA" id="ARBA00004229"/>
    </source>
</evidence>
<dbReference type="Gene3D" id="3.30.230.40">
    <property type="entry name" value="Imidazole glycerol phosphate dehydratase, domain 1"/>
    <property type="match status" value="2"/>
</dbReference>
<evidence type="ECO:0000313" key="11">
    <source>
        <dbReference type="EMBL" id="CAD8792017.1"/>
    </source>
</evidence>